<protein>
    <recommendedName>
        <fullName evidence="4">ApeA N-terminal domain-containing protein</fullName>
    </recommendedName>
</protein>
<evidence type="ECO:0008006" key="4">
    <source>
        <dbReference type="Google" id="ProtNLM"/>
    </source>
</evidence>
<dbReference type="Proteomes" id="UP001500742">
    <property type="component" value="Unassembled WGS sequence"/>
</dbReference>
<proteinExistence type="predicted"/>
<reference evidence="3" key="1">
    <citation type="journal article" date="2019" name="Int. J. Syst. Evol. Microbiol.">
        <title>The Global Catalogue of Microorganisms (GCM) 10K type strain sequencing project: providing services to taxonomists for standard genome sequencing and annotation.</title>
        <authorList>
            <consortium name="The Broad Institute Genomics Platform"/>
            <consortium name="The Broad Institute Genome Sequencing Center for Infectious Disease"/>
            <person name="Wu L."/>
            <person name="Ma J."/>
        </authorList>
    </citation>
    <scope>NUCLEOTIDE SEQUENCE [LARGE SCALE GENOMIC DNA]</scope>
    <source>
        <strain evidence="3">JCM 16601</strain>
    </source>
</reference>
<evidence type="ECO:0000313" key="2">
    <source>
        <dbReference type="EMBL" id="GAA3993106.1"/>
    </source>
</evidence>
<organism evidence="2 3">
    <name type="scientific">Mucilaginibacter dorajii</name>
    <dbReference type="NCBI Taxonomy" id="692994"/>
    <lineage>
        <taxon>Bacteria</taxon>
        <taxon>Pseudomonadati</taxon>
        <taxon>Bacteroidota</taxon>
        <taxon>Sphingobacteriia</taxon>
        <taxon>Sphingobacteriales</taxon>
        <taxon>Sphingobacteriaceae</taxon>
        <taxon>Mucilaginibacter</taxon>
    </lineage>
</organism>
<feature type="coiled-coil region" evidence="1">
    <location>
        <begin position="601"/>
        <end position="635"/>
    </location>
</feature>
<accession>A0ABP7R6M6</accession>
<evidence type="ECO:0000256" key="1">
    <source>
        <dbReference type="SAM" id="Coils"/>
    </source>
</evidence>
<sequence>MKVKKFYFLNKDKQWQGPYWFPRILLFALNGTIEPATYVWNDKLATDIGSHPENSIYARLKASEYRSLPMWVFGYNLKILITNATKRMKTTFQKKDDWETIAAKPIEISSILEEASKVYLVPSITAIHDFAAPGEYAIKLIYIDTEQTVKLSEYPIALSSDNEPGIKFEITMVEPPEVGGVQHKESYGLHRSLGIFGKNENIAVVKNSVFDFSTRFPYKPQILKGRFRQASLVSANDYKNRYNRLVLKIADDKITSPQSILDFTGMQLYDHEKFNVHGSLMGLSFKTGGSYTEVIIAGIHYHFYTVTGDILIIDGRGREDLEDFKLKAEIIKIAFAVISGKYYGGTCNYVTSEDTDFRQIDGLWYEMQKESILSERQLINLPIFRRAFEGKDDENTEKQKAFDGPVDPTIFSGLCEALYNDETLLHAANLVISAMGNNDPLQQGALYSVALETLTATLGEAKSAELKPITNKPISRAFVAELKAVLATYEGRIPAESLDILRKNIEGINRPTNRDKLVKTFEIYGIMLSNEDKETIDKRNDYLHGRNPLDMEHIFELTQISLRLHTLIVALLLKSIGYSGHIVNLDIHLYLTNEEKMVEMIKEGQETAAGLINQIEQAKEERDEAKFNAAKAELGRHIENNKIGNLIRII</sequence>
<name>A0ABP7R6M6_9SPHI</name>
<dbReference type="EMBL" id="BAAAZC010000050">
    <property type="protein sequence ID" value="GAA3993106.1"/>
    <property type="molecule type" value="Genomic_DNA"/>
</dbReference>
<gene>
    <name evidence="2" type="ORF">GCM10022210_53660</name>
</gene>
<keyword evidence="3" id="KW-1185">Reference proteome</keyword>
<keyword evidence="1" id="KW-0175">Coiled coil</keyword>
<evidence type="ECO:0000313" key="3">
    <source>
        <dbReference type="Proteomes" id="UP001500742"/>
    </source>
</evidence>
<comment type="caution">
    <text evidence="2">The sequence shown here is derived from an EMBL/GenBank/DDBJ whole genome shotgun (WGS) entry which is preliminary data.</text>
</comment>